<protein>
    <recommendedName>
        <fullName evidence="15">Sensory/regulatory protein RpfC</fullName>
        <ecNumber evidence="3">2.7.13.3</ecNumber>
    </recommendedName>
</protein>
<keyword evidence="5 17" id="KW-0597">Phosphoprotein</keyword>
<evidence type="ECO:0000256" key="5">
    <source>
        <dbReference type="ARBA" id="ARBA00022553"/>
    </source>
</evidence>
<dbReference type="SUPFAM" id="SSF47384">
    <property type="entry name" value="Homodimeric domain of signal transducing histidine kinase"/>
    <property type="match status" value="1"/>
</dbReference>
<evidence type="ECO:0000256" key="20">
    <source>
        <dbReference type="SAM" id="Phobius"/>
    </source>
</evidence>
<evidence type="ECO:0000256" key="3">
    <source>
        <dbReference type="ARBA" id="ARBA00012438"/>
    </source>
</evidence>
<comment type="catalytic activity">
    <reaction evidence="1">
        <text>ATP + protein L-histidine = ADP + protein N-phospho-L-histidine.</text>
        <dbReference type="EC" id="2.7.13.3"/>
    </reaction>
</comment>
<dbReference type="CDD" id="cd00156">
    <property type="entry name" value="REC"/>
    <property type="match status" value="1"/>
</dbReference>
<evidence type="ECO:0000256" key="19">
    <source>
        <dbReference type="SAM" id="MobiDB-lite"/>
    </source>
</evidence>
<evidence type="ECO:0000259" key="23">
    <source>
        <dbReference type="PROSITE" id="PS50885"/>
    </source>
</evidence>
<comment type="subunit">
    <text evidence="14">At low DSF concentrations, interacts with RpfF.</text>
</comment>
<evidence type="ECO:0000256" key="12">
    <source>
        <dbReference type="ARBA" id="ARBA00023012"/>
    </source>
</evidence>
<dbReference type="InterPro" id="IPR003660">
    <property type="entry name" value="HAMP_dom"/>
</dbReference>
<dbReference type="InterPro" id="IPR008207">
    <property type="entry name" value="Sig_transdc_His_kin_Hpt_dom"/>
</dbReference>
<organism evidence="25 26">
    <name type="scientific">Aestuariispira insulae</name>
    <dbReference type="NCBI Taxonomy" id="1461337"/>
    <lineage>
        <taxon>Bacteria</taxon>
        <taxon>Pseudomonadati</taxon>
        <taxon>Pseudomonadota</taxon>
        <taxon>Alphaproteobacteria</taxon>
        <taxon>Rhodospirillales</taxon>
        <taxon>Kiloniellaceae</taxon>
        <taxon>Aestuariispira</taxon>
    </lineage>
</organism>
<dbReference type="SUPFAM" id="SSF52172">
    <property type="entry name" value="CheY-like"/>
    <property type="match status" value="2"/>
</dbReference>
<feature type="domain" description="Response regulatory" evidence="22">
    <location>
        <begin position="800"/>
        <end position="919"/>
    </location>
</feature>
<dbReference type="SUPFAM" id="SSF47226">
    <property type="entry name" value="Histidine-containing phosphotransfer domain, HPT domain"/>
    <property type="match status" value="1"/>
</dbReference>
<dbReference type="Pfam" id="PF02518">
    <property type="entry name" value="HATPase_c"/>
    <property type="match status" value="1"/>
</dbReference>
<dbReference type="OrthoDB" id="9801651at2"/>
<evidence type="ECO:0000256" key="18">
    <source>
        <dbReference type="SAM" id="Coils"/>
    </source>
</evidence>
<dbReference type="CDD" id="cd17546">
    <property type="entry name" value="REC_hyHK_CKI1_RcsC-like"/>
    <property type="match status" value="1"/>
</dbReference>
<evidence type="ECO:0000256" key="13">
    <source>
        <dbReference type="ARBA" id="ARBA00023136"/>
    </source>
</evidence>
<comment type="subcellular location">
    <subcellularLocation>
        <location evidence="2">Cell membrane</location>
        <topology evidence="2">Multi-pass membrane protein</topology>
    </subcellularLocation>
</comment>
<accession>A0A3D9HS23</accession>
<dbReference type="Gene3D" id="3.30.565.10">
    <property type="entry name" value="Histidine kinase-like ATPase, C-terminal domain"/>
    <property type="match status" value="1"/>
</dbReference>
<dbReference type="CDD" id="cd06225">
    <property type="entry name" value="HAMP"/>
    <property type="match status" value="1"/>
</dbReference>
<feature type="domain" description="Response regulatory" evidence="22">
    <location>
        <begin position="645"/>
        <end position="766"/>
    </location>
</feature>
<evidence type="ECO:0000256" key="1">
    <source>
        <dbReference type="ARBA" id="ARBA00000085"/>
    </source>
</evidence>
<dbReference type="GO" id="GO:0005524">
    <property type="term" value="F:ATP binding"/>
    <property type="evidence" value="ECO:0007669"/>
    <property type="project" value="UniProtKB-KW"/>
</dbReference>
<dbReference type="Pfam" id="PF01627">
    <property type="entry name" value="Hpt"/>
    <property type="match status" value="1"/>
</dbReference>
<dbReference type="PROSITE" id="PS50894">
    <property type="entry name" value="HPT"/>
    <property type="match status" value="1"/>
</dbReference>
<dbReference type="Pfam" id="PF00072">
    <property type="entry name" value="Response_reg"/>
    <property type="match status" value="2"/>
</dbReference>
<dbReference type="InterPro" id="IPR011006">
    <property type="entry name" value="CheY-like_superfamily"/>
</dbReference>
<dbReference type="RefSeq" id="WP_115935810.1">
    <property type="nucleotide sequence ID" value="NZ_QRDW01000002.1"/>
</dbReference>
<keyword evidence="26" id="KW-1185">Reference proteome</keyword>
<feature type="domain" description="Histidine kinase" evidence="21">
    <location>
        <begin position="405"/>
        <end position="626"/>
    </location>
</feature>
<keyword evidence="8" id="KW-0547">Nucleotide-binding</keyword>
<dbReference type="SMART" id="SM00304">
    <property type="entry name" value="HAMP"/>
    <property type="match status" value="1"/>
</dbReference>
<dbReference type="InterPro" id="IPR004358">
    <property type="entry name" value="Sig_transdc_His_kin-like_C"/>
</dbReference>
<evidence type="ECO:0000256" key="6">
    <source>
        <dbReference type="ARBA" id="ARBA00022679"/>
    </source>
</evidence>
<evidence type="ECO:0000256" key="2">
    <source>
        <dbReference type="ARBA" id="ARBA00004651"/>
    </source>
</evidence>
<reference evidence="25 26" key="1">
    <citation type="submission" date="2018-07" db="EMBL/GenBank/DDBJ databases">
        <title>Genomic Encyclopedia of Type Strains, Phase III (KMG-III): the genomes of soil and plant-associated and newly described type strains.</title>
        <authorList>
            <person name="Whitman W."/>
        </authorList>
    </citation>
    <scope>NUCLEOTIDE SEQUENCE [LARGE SCALE GENOMIC DNA]</scope>
    <source>
        <strain evidence="25 26">CECT 8488</strain>
    </source>
</reference>
<dbReference type="Gene3D" id="1.10.287.130">
    <property type="match status" value="1"/>
</dbReference>
<feature type="domain" description="HPt" evidence="24">
    <location>
        <begin position="971"/>
        <end position="1068"/>
    </location>
</feature>
<feature type="modified residue" description="Phosphohistidine" evidence="16">
    <location>
        <position position="1010"/>
    </location>
</feature>
<dbReference type="PROSITE" id="PS50110">
    <property type="entry name" value="RESPONSE_REGULATORY"/>
    <property type="match status" value="2"/>
</dbReference>
<comment type="caution">
    <text evidence="25">The sequence shown here is derived from an EMBL/GenBank/DDBJ whole genome shotgun (WGS) entry which is preliminary data.</text>
</comment>
<feature type="coiled-coil region" evidence="18">
    <location>
        <begin position="343"/>
        <end position="398"/>
    </location>
</feature>
<dbReference type="CDD" id="cd16922">
    <property type="entry name" value="HATPase_EvgS-ArcB-TorS-like"/>
    <property type="match status" value="1"/>
</dbReference>
<dbReference type="InterPro" id="IPR005467">
    <property type="entry name" value="His_kinase_dom"/>
</dbReference>
<keyword evidence="9 25" id="KW-0418">Kinase</keyword>
<evidence type="ECO:0000256" key="15">
    <source>
        <dbReference type="ARBA" id="ARBA00068150"/>
    </source>
</evidence>
<evidence type="ECO:0000256" key="7">
    <source>
        <dbReference type="ARBA" id="ARBA00022692"/>
    </source>
</evidence>
<dbReference type="InterPro" id="IPR036097">
    <property type="entry name" value="HisK_dim/P_sf"/>
</dbReference>
<keyword evidence="7 20" id="KW-0812">Transmembrane</keyword>
<feature type="domain" description="HAMP" evidence="23">
    <location>
        <begin position="306"/>
        <end position="358"/>
    </location>
</feature>
<dbReference type="FunFam" id="3.30.565.10:FF:000010">
    <property type="entry name" value="Sensor histidine kinase RcsC"/>
    <property type="match status" value="1"/>
</dbReference>
<evidence type="ECO:0000256" key="8">
    <source>
        <dbReference type="ARBA" id="ARBA00022741"/>
    </source>
</evidence>
<evidence type="ECO:0000259" key="21">
    <source>
        <dbReference type="PROSITE" id="PS50109"/>
    </source>
</evidence>
<dbReference type="Gene3D" id="6.10.340.10">
    <property type="match status" value="1"/>
</dbReference>
<dbReference type="PANTHER" id="PTHR45339:SF1">
    <property type="entry name" value="HYBRID SIGNAL TRANSDUCTION HISTIDINE KINASE J"/>
    <property type="match status" value="1"/>
</dbReference>
<evidence type="ECO:0000259" key="24">
    <source>
        <dbReference type="PROSITE" id="PS50894"/>
    </source>
</evidence>
<dbReference type="CDD" id="cd00082">
    <property type="entry name" value="HisKA"/>
    <property type="match status" value="1"/>
</dbReference>
<evidence type="ECO:0000256" key="17">
    <source>
        <dbReference type="PROSITE-ProRule" id="PRU00169"/>
    </source>
</evidence>
<dbReference type="PRINTS" id="PR00344">
    <property type="entry name" value="BCTRLSENSOR"/>
</dbReference>
<dbReference type="Pfam" id="PF00512">
    <property type="entry name" value="HisKA"/>
    <property type="match status" value="1"/>
</dbReference>
<proteinExistence type="predicted"/>
<dbReference type="SMART" id="SM00448">
    <property type="entry name" value="REC"/>
    <property type="match status" value="2"/>
</dbReference>
<dbReference type="InterPro" id="IPR036641">
    <property type="entry name" value="HPT_dom_sf"/>
</dbReference>
<feature type="transmembrane region" description="Helical" evidence="20">
    <location>
        <begin position="285"/>
        <end position="310"/>
    </location>
</feature>
<evidence type="ECO:0000256" key="16">
    <source>
        <dbReference type="PROSITE-ProRule" id="PRU00110"/>
    </source>
</evidence>
<dbReference type="Gene3D" id="1.20.120.160">
    <property type="entry name" value="HPT domain"/>
    <property type="match status" value="1"/>
</dbReference>
<keyword evidence="10" id="KW-0067">ATP-binding</keyword>
<gene>
    <name evidence="25" type="ORF">DFP90_102277</name>
</gene>
<dbReference type="SUPFAM" id="SSF55874">
    <property type="entry name" value="ATPase domain of HSP90 chaperone/DNA topoisomerase II/histidine kinase"/>
    <property type="match status" value="1"/>
</dbReference>
<dbReference type="GO" id="GO:0005886">
    <property type="term" value="C:plasma membrane"/>
    <property type="evidence" value="ECO:0007669"/>
    <property type="project" value="UniProtKB-SubCell"/>
</dbReference>
<dbReference type="AlphaFoldDB" id="A0A3D9HS23"/>
<evidence type="ECO:0000256" key="4">
    <source>
        <dbReference type="ARBA" id="ARBA00022475"/>
    </source>
</evidence>
<feature type="modified residue" description="4-aspartylphosphate" evidence="17">
    <location>
        <position position="699"/>
    </location>
</feature>
<evidence type="ECO:0000256" key="11">
    <source>
        <dbReference type="ARBA" id="ARBA00022989"/>
    </source>
</evidence>
<dbReference type="Proteomes" id="UP000256845">
    <property type="component" value="Unassembled WGS sequence"/>
</dbReference>
<keyword evidence="4" id="KW-1003">Cell membrane</keyword>
<feature type="region of interest" description="Disordered" evidence="19">
    <location>
        <begin position="921"/>
        <end position="952"/>
    </location>
</feature>
<keyword evidence="11 20" id="KW-1133">Transmembrane helix</keyword>
<dbReference type="Gene3D" id="3.40.50.2300">
    <property type="match status" value="2"/>
</dbReference>
<name>A0A3D9HS23_9PROT</name>
<evidence type="ECO:0000259" key="22">
    <source>
        <dbReference type="PROSITE" id="PS50110"/>
    </source>
</evidence>
<dbReference type="FunFam" id="1.10.287.130:FF:000002">
    <property type="entry name" value="Two-component osmosensing histidine kinase"/>
    <property type="match status" value="1"/>
</dbReference>
<sequence length="1068" mass="117963">MKLKHLLVASFLALSGIPMLLGFQYLQSHIAEQQRTQIEDRLSALSQIAKRRIQGAIERVQDNTALITSRTQLRISLDKYVTTGDAPSRMRITRILTDTFKSAAKVESISIFSPDGEFIVSVGKVPAYVNDGQFDAKRSTIRLTREHGLHLDSLTPLMLDGRLVGHLLARFSAQFLLDMVADRAGLGETGEWLFAVRAENDDALFAVPLKYDPNAAFIRRVASDRLDVPITQAMLGREIIMHDAPDYVERPVLAATRYIPELDWGLVAKINEEEVNQNIADANQLLTIATMVTAGIAILLGILISQYIALPIDQLRENVLRLKAGNFNQKPISKGWHEAKVLSESFNDMARSLKDLNENLNQKVMDRTEQLDQAYQSLERKNKELDEAAVQAKAASQAKSDFLASMSHEIRTPMNGIIGTTGLLLDTDLSDKQRDFARITMESAEALLDLINDILDFSKIEAGRFELEEIPFDLNKLLESTTHLLVPKVHEKNLDLLMRAPSDLPRYVIGDPSRIRQILLNLLGNAIKFTETGHILLKIDVPDQNTETARIEFHVEDTGIGIPEDKRDQIFTKFSQADSSTTRKFGGTGLGLAICQNLASMMKGEIKVESTPGQGSRFTLAIELLLSSAPYPLEEASLESLMGLKALVVDDNEVSRDILNEQLAKLAINTDSADGPEVALDLMKKAAAQNEPYDLLLSDHNMPGMSGEEMGAIIARDYVENCPQMVLLTSAPRKGDGKRLAEIGFKGYLVKPIFPGEIADLLSAIWTNKDNPELVRPFNRHNLQHHCSPATIRPSFSGKQILLVEDNAINQMIANNMLKMFSCLITPAGNGLEAVEEVRKRQFDLILMDCQMPEMDGFEATRAIRQYEKEQGLSRTPIIAVTANAMAGDREECLAAGMDAYLPKPIQISDLEKALAQWLSDDNKDPVKDDGSHQSAEPINPHALPKDASAAVGNDGPPVDFSAIDQLRQYFGDEVNGLVGDFITFSENIAGELETALASGDAKAFRFSAHSIKPVCAQMGAVGLKEQALVLETIGKDNRMEDADEALARFLAMREEVVQSLSDYLEQA</sequence>
<evidence type="ECO:0000256" key="9">
    <source>
        <dbReference type="ARBA" id="ARBA00022777"/>
    </source>
</evidence>
<keyword evidence="12" id="KW-0902">Two-component regulatory system</keyword>
<dbReference type="InterPro" id="IPR036890">
    <property type="entry name" value="HATPase_C_sf"/>
</dbReference>
<dbReference type="InterPro" id="IPR003661">
    <property type="entry name" value="HisK_dim/P_dom"/>
</dbReference>
<dbReference type="InterPro" id="IPR003594">
    <property type="entry name" value="HATPase_dom"/>
</dbReference>
<evidence type="ECO:0000313" key="25">
    <source>
        <dbReference type="EMBL" id="RED52259.1"/>
    </source>
</evidence>
<dbReference type="PROSITE" id="PS50109">
    <property type="entry name" value="HIS_KIN"/>
    <property type="match status" value="1"/>
</dbReference>
<dbReference type="EC" id="2.7.13.3" evidence="3"/>
<dbReference type="EMBL" id="QRDW01000002">
    <property type="protein sequence ID" value="RED52259.1"/>
    <property type="molecule type" value="Genomic_DNA"/>
</dbReference>
<dbReference type="InterPro" id="IPR001789">
    <property type="entry name" value="Sig_transdc_resp-reg_receiver"/>
</dbReference>
<keyword evidence="13 20" id="KW-0472">Membrane</keyword>
<evidence type="ECO:0000256" key="14">
    <source>
        <dbReference type="ARBA" id="ARBA00064003"/>
    </source>
</evidence>
<dbReference type="SMART" id="SM00387">
    <property type="entry name" value="HATPase_c"/>
    <property type="match status" value="1"/>
</dbReference>
<dbReference type="SMART" id="SM00388">
    <property type="entry name" value="HisKA"/>
    <property type="match status" value="1"/>
</dbReference>
<feature type="modified residue" description="4-aspartylphosphate" evidence="17">
    <location>
        <position position="849"/>
    </location>
</feature>
<keyword evidence="18" id="KW-0175">Coiled coil</keyword>
<evidence type="ECO:0000256" key="10">
    <source>
        <dbReference type="ARBA" id="ARBA00022840"/>
    </source>
</evidence>
<dbReference type="GO" id="GO:0000155">
    <property type="term" value="F:phosphorelay sensor kinase activity"/>
    <property type="evidence" value="ECO:0007669"/>
    <property type="project" value="InterPro"/>
</dbReference>
<dbReference type="PANTHER" id="PTHR45339">
    <property type="entry name" value="HYBRID SIGNAL TRANSDUCTION HISTIDINE KINASE J"/>
    <property type="match status" value="1"/>
</dbReference>
<keyword evidence="6" id="KW-0808">Transferase</keyword>
<evidence type="ECO:0000313" key="26">
    <source>
        <dbReference type="Proteomes" id="UP000256845"/>
    </source>
</evidence>
<feature type="compositionally biased region" description="Basic and acidic residues" evidence="19">
    <location>
        <begin position="921"/>
        <end position="932"/>
    </location>
</feature>
<dbReference type="PROSITE" id="PS50885">
    <property type="entry name" value="HAMP"/>
    <property type="match status" value="1"/>
</dbReference>